<proteinExistence type="predicted"/>
<feature type="non-terminal residue" evidence="1">
    <location>
        <position position="84"/>
    </location>
</feature>
<organism evidence="1">
    <name type="scientific">Nothobranchius korthausae</name>
    <dbReference type="NCBI Taxonomy" id="1143690"/>
    <lineage>
        <taxon>Eukaryota</taxon>
        <taxon>Metazoa</taxon>
        <taxon>Chordata</taxon>
        <taxon>Craniata</taxon>
        <taxon>Vertebrata</taxon>
        <taxon>Euteleostomi</taxon>
        <taxon>Actinopterygii</taxon>
        <taxon>Neopterygii</taxon>
        <taxon>Teleostei</taxon>
        <taxon>Neoteleostei</taxon>
        <taxon>Acanthomorphata</taxon>
        <taxon>Ovalentaria</taxon>
        <taxon>Atherinomorphae</taxon>
        <taxon>Cyprinodontiformes</taxon>
        <taxon>Nothobranchiidae</taxon>
        <taxon>Nothobranchius</taxon>
    </lineage>
</organism>
<reference evidence="1" key="1">
    <citation type="submission" date="2016-05" db="EMBL/GenBank/DDBJ databases">
        <authorList>
            <person name="Lavstsen T."/>
            <person name="Jespersen J.S."/>
        </authorList>
    </citation>
    <scope>NUCLEOTIDE SEQUENCE</scope>
    <source>
        <tissue evidence="1">Brain</tissue>
    </source>
</reference>
<dbReference type="AlphaFoldDB" id="A0A1A8F0Z9"/>
<evidence type="ECO:0000313" key="1">
    <source>
        <dbReference type="EMBL" id="SBQ52483.1"/>
    </source>
</evidence>
<reference evidence="1" key="2">
    <citation type="submission" date="2016-06" db="EMBL/GenBank/DDBJ databases">
        <title>The genome of a short-lived fish provides insights into sex chromosome evolution and the genetic control of aging.</title>
        <authorList>
            <person name="Reichwald K."/>
            <person name="Felder M."/>
            <person name="Petzold A."/>
            <person name="Koch P."/>
            <person name="Groth M."/>
            <person name="Platzer M."/>
        </authorList>
    </citation>
    <scope>NUCLEOTIDE SEQUENCE</scope>
    <source>
        <tissue evidence="1">Brain</tissue>
    </source>
</reference>
<feature type="non-terminal residue" evidence="1">
    <location>
        <position position="1"/>
    </location>
</feature>
<gene>
    <name evidence="1" type="primary">Nfu_g_1_013334</name>
</gene>
<name>A0A1A8F0Z9_9TELE</name>
<dbReference type="EMBL" id="HAEB01005956">
    <property type="protein sequence ID" value="SBQ52483.1"/>
    <property type="molecule type" value="Transcribed_RNA"/>
</dbReference>
<accession>A0A1A8F0Z9</accession>
<sequence length="84" mass="9184">RVTKPQYMTVRDAPARRDTAIRDKLVKQRPRASVFDAGAETDIRTTCKLLNLPLTPILTLRSQFMDLGVGIGVGGGLNGRTMSV</sequence>
<protein>
    <submittedName>
        <fullName evidence="1">Uncharacterized protein</fullName>
    </submittedName>
</protein>